<dbReference type="KEGG" id="pfer:IRI77_01425"/>
<name>A0A7S7NS06_PALFE</name>
<dbReference type="Proteomes" id="UP000593892">
    <property type="component" value="Chromosome"/>
</dbReference>
<dbReference type="RefSeq" id="WP_194450312.1">
    <property type="nucleotide sequence ID" value="NZ_CP063849.1"/>
</dbReference>
<dbReference type="GO" id="GO:0016853">
    <property type="term" value="F:isomerase activity"/>
    <property type="evidence" value="ECO:0007669"/>
    <property type="project" value="UniProtKB-KW"/>
</dbReference>
<proteinExistence type="inferred from homology"/>
<dbReference type="Gene3D" id="3.20.20.150">
    <property type="entry name" value="Divalent-metal-dependent TIM barrel enzymes"/>
    <property type="match status" value="1"/>
</dbReference>
<dbReference type="PIRSF" id="PIRSF006241">
    <property type="entry name" value="HyI"/>
    <property type="match status" value="1"/>
</dbReference>
<evidence type="ECO:0000256" key="3">
    <source>
        <dbReference type="PIRSR" id="PIRSR006241-50"/>
    </source>
</evidence>
<dbReference type="PANTHER" id="PTHR43489">
    <property type="entry name" value="ISOMERASE"/>
    <property type="match status" value="1"/>
</dbReference>
<gene>
    <name evidence="5" type="ORF">IRI77_01425</name>
</gene>
<feature type="active site" description="Proton donor/acceptor" evidence="3">
    <location>
        <position position="156"/>
    </location>
</feature>
<sequence>MKRRTFLPAAGLSVAAMSAQTTSQPGKLKQSVCRWCYSKVPIEELAAASAKMGIESIDLVDPKEWDVVKKHGLKLTVVPGPTTIPDGLNRKESHDAIEAKFKTMVDQAVAAQAVSIIVFSGNRKGMQDEEGAANTIIGLNRLKKYAEDKGILVVMELLNSKVNHKDYMCDKSQWGIEVVKAVNSPNVKLLYDIYHMQIMEGDVIRTIRDNHQWFGHYHTGGNPGRNEIDDTQELNYRAITKAIIETGFQGYMAHEFVPKREPLVSLREAVDLCRV</sequence>
<dbReference type="Pfam" id="PF01261">
    <property type="entry name" value="AP_endonuc_2"/>
    <property type="match status" value="1"/>
</dbReference>
<dbReference type="PANTHER" id="PTHR43489:SF3">
    <property type="entry name" value="XYLOSE ISOMERASE DOMAIN PROTEIN TIM BARREL"/>
    <property type="match status" value="1"/>
</dbReference>
<dbReference type="InterPro" id="IPR036237">
    <property type="entry name" value="Xyl_isomerase-like_sf"/>
</dbReference>
<evidence type="ECO:0000256" key="2">
    <source>
        <dbReference type="PIRNR" id="PIRNR006241"/>
    </source>
</evidence>
<evidence type="ECO:0000313" key="5">
    <source>
        <dbReference type="EMBL" id="QOY88650.1"/>
    </source>
</evidence>
<feature type="active site" description="Proton donor/acceptor" evidence="3">
    <location>
        <position position="255"/>
    </location>
</feature>
<accession>A0A7S7NS06</accession>
<reference evidence="5 6" key="1">
    <citation type="submission" date="2020-10" db="EMBL/GenBank/DDBJ databases">
        <title>Complete genome sequence of Paludibaculum fermentans P105T, a facultatively anaerobic acidobacterium capable of dissimilatory Fe(III) reduction.</title>
        <authorList>
            <person name="Dedysh S.N."/>
            <person name="Beletsky A.V."/>
            <person name="Kulichevskaya I.S."/>
            <person name="Mardanov A.V."/>
            <person name="Ravin N.V."/>
        </authorList>
    </citation>
    <scope>NUCLEOTIDE SEQUENCE [LARGE SCALE GENOMIC DNA]</scope>
    <source>
        <strain evidence="5 6">P105</strain>
    </source>
</reference>
<comment type="similarity">
    <text evidence="2">Belongs to the hyi family.</text>
</comment>
<evidence type="ECO:0000259" key="4">
    <source>
        <dbReference type="Pfam" id="PF01261"/>
    </source>
</evidence>
<dbReference type="EMBL" id="CP063849">
    <property type="protein sequence ID" value="QOY88650.1"/>
    <property type="molecule type" value="Genomic_DNA"/>
</dbReference>
<dbReference type="AlphaFoldDB" id="A0A7S7NS06"/>
<dbReference type="SUPFAM" id="SSF51658">
    <property type="entry name" value="Xylose isomerase-like"/>
    <property type="match status" value="1"/>
</dbReference>
<evidence type="ECO:0000256" key="1">
    <source>
        <dbReference type="ARBA" id="ARBA00023235"/>
    </source>
</evidence>
<keyword evidence="6" id="KW-1185">Reference proteome</keyword>
<dbReference type="InterPro" id="IPR013022">
    <property type="entry name" value="Xyl_isomerase-like_TIM-brl"/>
</dbReference>
<feature type="domain" description="Xylose isomerase-like TIM barrel" evidence="4">
    <location>
        <begin position="68"/>
        <end position="268"/>
    </location>
</feature>
<evidence type="ECO:0000313" key="6">
    <source>
        <dbReference type="Proteomes" id="UP000593892"/>
    </source>
</evidence>
<protein>
    <submittedName>
        <fullName evidence="5">TIM barrel protein</fullName>
    </submittedName>
</protein>
<dbReference type="InterPro" id="IPR026040">
    <property type="entry name" value="HyI-like"/>
</dbReference>
<keyword evidence="1 2" id="KW-0413">Isomerase</keyword>
<dbReference type="InterPro" id="IPR050417">
    <property type="entry name" value="Sugar_Epim/Isomerase"/>
</dbReference>
<organism evidence="5 6">
    <name type="scientific">Paludibaculum fermentans</name>
    <dbReference type="NCBI Taxonomy" id="1473598"/>
    <lineage>
        <taxon>Bacteria</taxon>
        <taxon>Pseudomonadati</taxon>
        <taxon>Acidobacteriota</taxon>
        <taxon>Terriglobia</taxon>
        <taxon>Bryobacterales</taxon>
        <taxon>Bryobacteraceae</taxon>
        <taxon>Paludibaculum</taxon>
    </lineage>
</organism>